<keyword evidence="3" id="KW-1185">Reference proteome</keyword>
<dbReference type="Pfam" id="PF14559">
    <property type="entry name" value="TPR_19"/>
    <property type="match status" value="1"/>
</dbReference>
<accession>A0ABQ1F7C6</accession>
<dbReference type="InterPro" id="IPR011990">
    <property type="entry name" value="TPR-like_helical_dom_sf"/>
</dbReference>
<comment type="caution">
    <text evidence="2">The sequence shown here is derived from an EMBL/GenBank/DDBJ whole genome shotgun (WGS) entry which is preliminary data.</text>
</comment>
<feature type="signal peptide" evidence="1">
    <location>
        <begin position="1"/>
        <end position="19"/>
    </location>
</feature>
<feature type="chain" id="PRO_5046927508" description="Tetratricopeptide repeat protein" evidence="1">
    <location>
        <begin position="20"/>
        <end position="568"/>
    </location>
</feature>
<evidence type="ECO:0000313" key="2">
    <source>
        <dbReference type="EMBL" id="GGA01404.1"/>
    </source>
</evidence>
<sequence length="568" mass="61886">MRASPVLALLLLIASPSMAQEQAYPVPDAAAQRALQRQLPSVVGALEERVIADCEAAALGSAACLEVLAWAAGESWSRREARTDYAERAVTLAETHLAADDPRRATAYIAMARAVEGPTSDNLDCEKPCPAIVSAQPWLDKAKSVLEAATPRDHLALALAYRELGGNLYAQGKRVEGDALTDRMLDTLVAGLPDTYARLRREIDDLIYNIETTGQQYARAEAMHRMRIAATEAVSGEGATLAGDYAAFGRNLARQGMFEAAGQALDNAIALSTVHASDDFEFVVSLLVERSVLAEAVGETERAIALMQRAMELAGDRTVEDGLGLPLRVRLGRLLEQVGRSDEAQPLLVEAYIADPDNIETLSTLAQHLAKNGAPEKAETLYRGALAKADAATGFDAAFADLSRAYLRMGLGRLLLEQGRIEEAEAELSQGIVEWQRMVPWHTAFLDLRFLLAEAKLRLKRPEDALSQLAAASAQTSGMFGSANPLRIDTDRRAATMMDERLGLHPAAWTYYARAASGAKNRIDSYTSFDNEAQRELRGYRPLFLQQVGAAWRYSERGVDRRAVRIHP</sequence>
<gene>
    <name evidence="2" type="ORF">GCM10010923_07690</name>
</gene>
<evidence type="ECO:0000256" key="1">
    <source>
        <dbReference type="SAM" id="SignalP"/>
    </source>
</evidence>
<proteinExistence type="predicted"/>
<organism evidence="2 3">
    <name type="scientific">Blastomonas marina</name>
    <dbReference type="NCBI Taxonomy" id="1867408"/>
    <lineage>
        <taxon>Bacteria</taxon>
        <taxon>Pseudomonadati</taxon>
        <taxon>Pseudomonadota</taxon>
        <taxon>Alphaproteobacteria</taxon>
        <taxon>Sphingomonadales</taxon>
        <taxon>Sphingomonadaceae</taxon>
        <taxon>Blastomonas</taxon>
    </lineage>
</organism>
<reference evidence="3" key="1">
    <citation type="journal article" date="2019" name="Int. J. Syst. Evol. Microbiol.">
        <title>The Global Catalogue of Microorganisms (GCM) 10K type strain sequencing project: providing services to taxonomists for standard genome sequencing and annotation.</title>
        <authorList>
            <consortium name="The Broad Institute Genomics Platform"/>
            <consortium name="The Broad Institute Genome Sequencing Center for Infectious Disease"/>
            <person name="Wu L."/>
            <person name="Ma J."/>
        </authorList>
    </citation>
    <scope>NUCLEOTIDE SEQUENCE [LARGE SCALE GENOMIC DNA]</scope>
    <source>
        <strain evidence="3">CGMCC 1.15297</strain>
    </source>
</reference>
<evidence type="ECO:0008006" key="4">
    <source>
        <dbReference type="Google" id="ProtNLM"/>
    </source>
</evidence>
<dbReference type="Proteomes" id="UP000603317">
    <property type="component" value="Unassembled WGS sequence"/>
</dbReference>
<dbReference type="EMBL" id="BMID01000001">
    <property type="protein sequence ID" value="GGA01404.1"/>
    <property type="molecule type" value="Genomic_DNA"/>
</dbReference>
<evidence type="ECO:0000313" key="3">
    <source>
        <dbReference type="Proteomes" id="UP000603317"/>
    </source>
</evidence>
<dbReference type="Gene3D" id="1.25.40.10">
    <property type="entry name" value="Tetratricopeptide repeat domain"/>
    <property type="match status" value="2"/>
</dbReference>
<dbReference type="SUPFAM" id="SSF48452">
    <property type="entry name" value="TPR-like"/>
    <property type="match status" value="1"/>
</dbReference>
<keyword evidence="1" id="KW-0732">Signal</keyword>
<name>A0ABQ1F7C6_9SPHN</name>
<protein>
    <recommendedName>
        <fullName evidence="4">Tetratricopeptide repeat protein</fullName>
    </recommendedName>
</protein>